<comment type="caution">
    <text evidence="1">The sequence shown here is derived from an EMBL/GenBank/DDBJ whole genome shotgun (WGS) entry which is preliminary data.</text>
</comment>
<keyword evidence="2" id="KW-1185">Reference proteome</keyword>
<gene>
    <name evidence="1" type="ORF">ASU33_05905</name>
</gene>
<organism evidence="1 2">
    <name type="scientific">Solirubrum puertoriconensis</name>
    <dbReference type="NCBI Taxonomy" id="1751427"/>
    <lineage>
        <taxon>Bacteria</taxon>
        <taxon>Pseudomonadati</taxon>
        <taxon>Bacteroidota</taxon>
        <taxon>Cytophagia</taxon>
        <taxon>Cytophagales</taxon>
    </lineage>
</organism>
<proteinExistence type="predicted"/>
<dbReference type="EMBL" id="LNAL01000008">
    <property type="protein sequence ID" value="KUG06858.1"/>
    <property type="molecule type" value="Genomic_DNA"/>
</dbReference>
<dbReference type="Proteomes" id="UP000054223">
    <property type="component" value="Unassembled WGS sequence"/>
</dbReference>
<reference evidence="1 2" key="1">
    <citation type="submission" date="2015-11" db="EMBL/GenBank/DDBJ databases">
        <title>Solirubrum puertoriconensis gen. nov. an environmental bacteria isolated in Puerto Rico.</title>
        <authorList>
            <person name="Cuebas-Irizarry M.F."/>
            <person name="Montalvo-Rodriguez R."/>
        </authorList>
    </citation>
    <scope>NUCLEOTIDE SEQUENCE [LARGE SCALE GENOMIC DNA]</scope>
    <source>
        <strain evidence="1 2">MC1A</strain>
    </source>
</reference>
<evidence type="ECO:0000313" key="2">
    <source>
        <dbReference type="Proteomes" id="UP000054223"/>
    </source>
</evidence>
<dbReference type="AlphaFoldDB" id="A0A9X0HJD6"/>
<name>A0A9X0HJD6_SOLP1</name>
<sequence>MYSGREVSLREQNIEWWSGTDANAPCDSVLNRLFASPTGLIFEEIAHEKLIGQRLEMINKAKSVVLH</sequence>
<accession>A0A9X0HJD6</accession>
<protein>
    <submittedName>
        <fullName evidence="1">Uncharacterized protein</fullName>
    </submittedName>
</protein>
<evidence type="ECO:0000313" key="1">
    <source>
        <dbReference type="EMBL" id="KUG06858.1"/>
    </source>
</evidence>